<reference evidence="1 2" key="1">
    <citation type="submission" date="2019-09" db="EMBL/GenBank/DDBJ databases">
        <title>Distinct polysaccharide growth profiles of human intestinal Prevotella copri isolates.</title>
        <authorList>
            <person name="Fehlner-Peach H."/>
            <person name="Magnabosco C."/>
            <person name="Raghavan V."/>
            <person name="Scher J.U."/>
            <person name="Tett A."/>
            <person name="Cox L.M."/>
            <person name="Gottsegen C."/>
            <person name="Watters A."/>
            <person name="Wiltshire- Gordon J.D."/>
            <person name="Segata N."/>
            <person name="Bonneau R."/>
            <person name="Littman D.R."/>
        </authorList>
    </citation>
    <scope>NUCLEOTIDE SEQUENCE [LARGE SCALE GENOMIC DNA]</scope>
    <source>
        <strain evidence="2">iAQ1173</strain>
    </source>
</reference>
<dbReference type="Gene3D" id="1.10.510.10">
    <property type="entry name" value="Transferase(Phosphotransferase) domain 1"/>
    <property type="match status" value="1"/>
</dbReference>
<dbReference type="InterPro" id="IPR011009">
    <property type="entry name" value="Kinase-like_dom_sf"/>
</dbReference>
<accession>A0A6A7WC56</accession>
<proteinExistence type="predicted"/>
<dbReference type="AlphaFoldDB" id="A0A6A7WC56"/>
<dbReference type="Pfam" id="PF06293">
    <property type="entry name" value="Kdo"/>
    <property type="match status" value="1"/>
</dbReference>
<evidence type="ECO:0000313" key="1">
    <source>
        <dbReference type="EMBL" id="MQP11946.1"/>
    </source>
</evidence>
<protein>
    <submittedName>
        <fullName evidence="1">Uncharacterized protein</fullName>
    </submittedName>
</protein>
<sequence length="262" mass="31523">MMMYFKKTTIKVSPRHPEMRDFIERIPEVFEQEGQCVYIGRNVIKAFWIKVNGEDKEVMVKRYRQPYFVQRIHYTLFRPTKACRAYEYSFKLQANGFATPEGYGYVETRIMGLLKYCYFISDVEHSPLLSEQLNELKDFNKVMASDFARFVNRLHQKGIVDLDLNSSNIFYQIQDDGHYRFSLIDINRMRSYKGYPPLKICVENLMSFTGRIDLFEFVIQQYMNVRGINENVIRKILEAKKVHDRRWKHIKGFTHLFKWIRK</sequence>
<dbReference type="EMBL" id="VZAD01000063">
    <property type="protein sequence ID" value="MQP11946.1"/>
    <property type="molecule type" value="Genomic_DNA"/>
</dbReference>
<dbReference type="Proteomes" id="UP000384372">
    <property type="component" value="Unassembled WGS sequence"/>
</dbReference>
<dbReference type="OrthoDB" id="9773772at2"/>
<gene>
    <name evidence="1" type="ORF">F7D20_08270</name>
</gene>
<organism evidence="1 2">
    <name type="scientific">Segatella copri</name>
    <dbReference type="NCBI Taxonomy" id="165179"/>
    <lineage>
        <taxon>Bacteria</taxon>
        <taxon>Pseudomonadati</taxon>
        <taxon>Bacteroidota</taxon>
        <taxon>Bacteroidia</taxon>
        <taxon>Bacteroidales</taxon>
        <taxon>Prevotellaceae</taxon>
        <taxon>Segatella</taxon>
    </lineage>
</organism>
<keyword evidence="2" id="KW-1185">Reference proteome</keyword>
<comment type="caution">
    <text evidence="1">The sequence shown here is derived from an EMBL/GenBank/DDBJ whole genome shotgun (WGS) entry which is preliminary data.</text>
</comment>
<evidence type="ECO:0000313" key="2">
    <source>
        <dbReference type="Proteomes" id="UP000384372"/>
    </source>
</evidence>
<name>A0A6A7WC56_9BACT</name>
<dbReference type="SUPFAM" id="SSF56112">
    <property type="entry name" value="Protein kinase-like (PK-like)"/>
    <property type="match status" value="1"/>
</dbReference>